<evidence type="ECO:0000259" key="3">
    <source>
        <dbReference type="PROSITE" id="PS51462"/>
    </source>
</evidence>
<feature type="domain" description="Nudix hydrolase" evidence="3">
    <location>
        <begin position="5"/>
        <end position="138"/>
    </location>
</feature>
<comment type="similarity">
    <text evidence="2">Belongs to the Nudix hydrolase family.</text>
</comment>
<evidence type="ECO:0000313" key="5">
    <source>
        <dbReference type="Proteomes" id="UP000034705"/>
    </source>
</evidence>
<dbReference type="PROSITE" id="PS00893">
    <property type="entry name" value="NUDIX_BOX"/>
    <property type="match status" value="1"/>
</dbReference>
<name>A0A0G1PNG6_9BACT</name>
<reference evidence="4 5" key="1">
    <citation type="journal article" date="2015" name="Nature">
        <title>rRNA introns, odd ribosomes, and small enigmatic genomes across a large radiation of phyla.</title>
        <authorList>
            <person name="Brown C.T."/>
            <person name="Hug L.A."/>
            <person name="Thomas B.C."/>
            <person name="Sharon I."/>
            <person name="Castelle C.J."/>
            <person name="Singh A."/>
            <person name="Wilkins M.J."/>
            <person name="Williams K.H."/>
            <person name="Banfield J.F."/>
        </authorList>
    </citation>
    <scope>NUCLEOTIDE SEQUENCE [LARGE SCALE GENOMIC DNA]</scope>
</reference>
<dbReference type="InterPro" id="IPR015797">
    <property type="entry name" value="NUDIX_hydrolase-like_dom_sf"/>
</dbReference>
<sequence length="140" mass="15841">MSDSHATFSAGGVVLNVQGQILVVNQKHNSWSLPKGHIDPGETLIAAAKREIYEESGLCDLVMIRELGTYQRFKIGKDGVGEDQSEWKTITFFLFRTSEQNLVPVDPENPEARWVNKEDVVVLLTHPKDKEFFLKIKETI</sequence>
<dbReference type="SUPFAM" id="SSF55811">
    <property type="entry name" value="Nudix"/>
    <property type="match status" value="1"/>
</dbReference>
<dbReference type="PANTHER" id="PTHR21340:SF0">
    <property type="entry name" value="BIS(5'-NUCLEOSYL)-TETRAPHOSPHATASE [ASYMMETRICAL]"/>
    <property type="match status" value="1"/>
</dbReference>
<gene>
    <name evidence="4" type="ORF">UX45_C0001G0043</name>
</gene>
<accession>A0A0G1PNG6</accession>
<dbReference type="PROSITE" id="PS51462">
    <property type="entry name" value="NUDIX"/>
    <property type="match status" value="1"/>
</dbReference>
<protein>
    <submittedName>
        <fullName evidence="4">ADP-ribose pyrophosphatase</fullName>
    </submittedName>
</protein>
<dbReference type="InterPro" id="IPR020476">
    <property type="entry name" value="Nudix_hydrolase"/>
</dbReference>
<dbReference type="InterPro" id="IPR020084">
    <property type="entry name" value="NUDIX_hydrolase_CS"/>
</dbReference>
<keyword evidence="1 2" id="KW-0378">Hydrolase</keyword>
<dbReference type="GO" id="GO:0004081">
    <property type="term" value="F:bis(5'-nucleosyl)-tetraphosphatase (asymmetrical) activity"/>
    <property type="evidence" value="ECO:0007669"/>
    <property type="project" value="TreeGrafter"/>
</dbReference>
<dbReference type="PANTHER" id="PTHR21340">
    <property type="entry name" value="DIADENOSINE 5,5-P1,P4-TETRAPHOSPHATE PYROPHOSPHOHYDROLASE MUTT"/>
    <property type="match status" value="1"/>
</dbReference>
<dbReference type="InterPro" id="IPR051325">
    <property type="entry name" value="Nudix_hydrolase_domain"/>
</dbReference>
<dbReference type="EMBL" id="LCMG01000001">
    <property type="protein sequence ID" value="KKU34334.1"/>
    <property type="molecule type" value="Genomic_DNA"/>
</dbReference>
<evidence type="ECO:0000313" key="4">
    <source>
        <dbReference type="EMBL" id="KKU34334.1"/>
    </source>
</evidence>
<evidence type="ECO:0000256" key="2">
    <source>
        <dbReference type="RuleBase" id="RU003476"/>
    </source>
</evidence>
<dbReference type="Proteomes" id="UP000034705">
    <property type="component" value="Unassembled WGS sequence"/>
</dbReference>
<dbReference type="AlphaFoldDB" id="A0A0G1PNG6"/>
<dbReference type="InterPro" id="IPR000086">
    <property type="entry name" value="NUDIX_hydrolase_dom"/>
</dbReference>
<dbReference type="GO" id="GO:0006167">
    <property type="term" value="P:AMP biosynthetic process"/>
    <property type="evidence" value="ECO:0007669"/>
    <property type="project" value="TreeGrafter"/>
</dbReference>
<proteinExistence type="inferred from homology"/>
<dbReference type="Pfam" id="PF00293">
    <property type="entry name" value="NUDIX"/>
    <property type="match status" value="1"/>
</dbReference>
<comment type="caution">
    <text evidence="4">The sequence shown here is derived from an EMBL/GenBank/DDBJ whole genome shotgun (WGS) entry which is preliminary data.</text>
</comment>
<dbReference type="Gene3D" id="3.90.79.10">
    <property type="entry name" value="Nucleoside Triphosphate Pyrophosphohydrolase"/>
    <property type="match status" value="1"/>
</dbReference>
<dbReference type="CDD" id="cd03673">
    <property type="entry name" value="NUDIX_Ap6A_hydrolase"/>
    <property type="match status" value="1"/>
</dbReference>
<dbReference type="PRINTS" id="PR00502">
    <property type="entry name" value="NUDIXFAMILY"/>
</dbReference>
<organism evidence="4 5">
    <name type="scientific">Candidatus Uhrbacteria bacterium GW2011_GWF2_46_218</name>
    <dbReference type="NCBI Taxonomy" id="1619001"/>
    <lineage>
        <taxon>Bacteria</taxon>
        <taxon>Candidatus Uhriibacteriota</taxon>
    </lineage>
</organism>
<evidence type="ECO:0000256" key="1">
    <source>
        <dbReference type="ARBA" id="ARBA00022801"/>
    </source>
</evidence>
<dbReference type="GO" id="GO:0006754">
    <property type="term" value="P:ATP biosynthetic process"/>
    <property type="evidence" value="ECO:0007669"/>
    <property type="project" value="TreeGrafter"/>
</dbReference>